<organism evidence="1 2">
    <name type="scientific">Niastella vici</name>
    <dbReference type="NCBI Taxonomy" id="1703345"/>
    <lineage>
        <taxon>Bacteria</taxon>
        <taxon>Pseudomonadati</taxon>
        <taxon>Bacteroidota</taxon>
        <taxon>Chitinophagia</taxon>
        <taxon>Chitinophagales</taxon>
        <taxon>Chitinophagaceae</taxon>
        <taxon>Niastella</taxon>
    </lineage>
</organism>
<keyword evidence="2" id="KW-1185">Reference proteome</keyword>
<name>A0A1V9FXL5_9BACT</name>
<proteinExistence type="predicted"/>
<accession>A0A1V9FXL5</accession>
<evidence type="ECO:0000313" key="2">
    <source>
        <dbReference type="Proteomes" id="UP000192796"/>
    </source>
</evidence>
<dbReference type="AlphaFoldDB" id="A0A1V9FXL5"/>
<protein>
    <submittedName>
        <fullName evidence="1">Uncharacterized protein</fullName>
    </submittedName>
</protein>
<reference evidence="1 2" key="1">
    <citation type="submission" date="2016-03" db="EMBL/GenBank/DDBJ databases">
        <title>Niastella vici sp. nov., isolated from farmland soil.</title>
        <authorList>
            <person name="Chen L."/>
            <person name="Wang D."/>
            <person name="Yang S."/>
            <person name="Wang G."/>
        </authorList>
    </citation>
    <scope>NUCLEOTIDE SEQUENCE [LARGE SCALE GENOMIC DNA]</scope>
    <source>
        <strain evidence="1 2">DJ57</strain>
    </source>
</reference>
<sequence length="277" mass="31412">MRKLYNKTTWFLIFLFFPVLGYSQFPVRKYIAGETYKYKLTTDTWQNDKYTGEAVSISEHRVINDGGAFAEEIKWLNKTAKDASDTIRVISIARMVPAYRISLAPEGKVLLPKLFIPEMVGEITDLNTFFVAISPALNAQKLTAENRDFKNAGLQQGHFADSISILYGTDCIQVSQHLLSSNKKYTTIRTNFTPPDSFCLSPLLDTVTKKLYDLPNNFQMIRKGNGDKVNFFWGIESFTITSKLDNKTGAIQEASMENILTLQMRYNASSDLKTYAV</sequence>
<gene>
    <name evidence="1" type="ORF">A3860_03670</name>
</gene>
<dbReference type="RefSeq" id="WP_081148094.1">
    <property type="nucleotide sequence ID" value="NZ_LVYD01000047.1"/>
</dbReference>
<dbReference type="OrthoDB" id="655502at2"/>
<dbReference type="EMBL" id="LVYD01000047">
    <property type="protein sequence ID" value="OQP63082.1"/>
    <property type="molecule type" value="Genomic_DNA"/>
</dbReference>
<comment type="caution">
    <text evidence="1">The sequence shown here is derived from an EMBL/GenBank/DDBJ whole genome shotgun (WGS) entry which is preliminary data.</text>
</comment>
<dbReference type="STRING" id="1703345.A3860_03670"/>
<dbReference type="Proteomes" id="UP000192796">
    <property type="component" value="Unassembled WGS sequence"/>
</dbReference>
<evidence type="ECO:0000313" key="1">
    <source>
        <dbReference type="EMBL" id="OQP63082.1"/>
    </source>
</evidence>